<feature type="non-terminal residue" evidence="1">
    <location>
        <position position="1"/>
    </location>
</feature>
<proteinExistence type="predicted"/>
<comment type="caution">
    <text evidence="1">The sequence shown here is derived from an EMBL/GenBank/DDBJ whole genome shotgun (WGS) entry which is preliminary data.</text>
</comment>
<reference evidence="1" key="1">
    <citation type="submission" date="2021-02" db="EMBL/GenBank/DDBJ databases">
        <authorList>
            <person name="Nowell W R."/>
        </authorList>
    </citation>
    <scope>NUCLEOTIDE SEQUENCE</scope>
</reference>
<sequence length="74" mass="8879">QCQVLSIVLDHRKYIFDLIEHMPNLRALKVECELDQSNNDKPNTNELAQWMVSNFSPFFVEDVSRNEMIRLWIR</sequence>
<dbReference type="AlphaFoldDB" id="A0A820P193"/>
<dbReference type="Proteomes" id="UP000663836">
    <property type="component" value="Unassembled WGS sequence"/>
</dbReference>
<dbReference type="EMBL" id="CAJOBD010065973">
    <property type="protein sequence ID" value="CAF4397616.1"/>
    <property type="molecule type" value="Genomic_DNA"/>
</dbReference>
<evidence type="ECO:0000313" key="1">
    <source>
        <dbReference type="EMBL" id="CAF4397616.1"/>
    </source>
</evidence>
<accession>A0A820P193</accession>
<organism evidence="1 2">
    <name type="scientific">Rotaria sordida</name>
    <dbReference type="NCBI Taxonomy" id="392033"/>
    <lineage>
        <taxon>Eukaryota</taxon>
        <taxon>Metazoa</taxon>
        <taxon>Spiralia</taxon>
        <taxon>Gnathifera</taxon>
        <taxon>Rotifera</taxon>
        <taxon>Eurotatoria</taxon>
        <taxon>Bdelloidea</taxon>
        <taxon>Philodinida</taxon>
        <taxon>Philodinidae</taxon>
        <taxon>Rotaria</taxon>
    </lineage>
</organism>
<protein>
    <submittedName>
        <fullName evidence="1">Uncharacterized protein</fullName>
    </submittedName>
</protein>
<gene>
    <name evidence="1" type="ORF">JBS370_LOCUS43353</name>
</gene>
<evidence type="ECO:0000313" key="2">
    <source>
        <dbReference type="Proteomes" id="UP000663836"/>
    </source>
</evidence>
<name>A0A820P193_9BILA</name>